<sequence length="860" mass="94158">MKWLARLLAVALVALAAWWLAPRFAAFDTSSLLLRDGNGWKLEMVPQATIAATYLAERERWLSFPVPAGADRVRIVSNANLYDLAKAREARTADPRRRWRYALDIEITDGEGAVLLGRRHHHRTDLAELRLPDERIVTPSFYLDETLSPVTGVVVMLNLGGLPQAARLRIRLADGDPDIADVAVRAYFPEAASERQLDHLWQRLSERQKSSLAKGSVYAHELLTEAERRNLLHNQWQPAGPQGARGVDFRGRDLYVLRDVEGEPVDDPVPPAGLVAAPGRPVVFPLPEGGGKVEFEAIPLAADGDSTGEPGTPRLAGRWHAGDSLLKEDVAIPLAAAEGAMPLRGERRFGGGLVELEANRPLAVRAFMDIAGARTEITPERLFQRLFVAHSAQPVSFTIAHADGAATPVRVEARHLQTAANPAAAPLLHYAFTAADGSVLREGEVPLIADGSRYDEPLGALRGSVVSEPTELFFSVPPQATALRLGTAAKSASRSPVLVGVSTRPAQLPRQIRAPEDRYDFDAKGLRVPAWFPILPQDYERLIAGNGSQLVAVQPRPPRERPELQSGRFTYEDFRPGGRWLARQLLTPREAGSAVREEALPSTFSPLAAGRAQRLDFPAWMGLRQVSPALLWISPDDTPFSATVMLDGRPHHAFGGRGRYGETRLPPLPAGAHTLKVEFASNNASNSAGDGTRGATRRPRLFINHATPAADAYSLRLAARVEREVAFEVERNTRDEEILSARLFQPAGWQGRSRISARIEGPAPAALTPLPGWLFDDRRYDVRPDPSWSAPVFDTQGERSDAGQPVQIVIPAGAAPGRYRVVFRIEEGPPGYLALSRIRPGVEARRRIFEEAEVRHVAVE</sequence>
<evidence type="ECO:0000313" key="2">
    <source>
        <dbReference type="Proteomes" id="UP001626593"/>
    </source>
</evidence>
<accession>A0ABZ1ALN1</accession>
<reference evidence="1 2" key="1">
    <citation type="submission" date="2023-12" db="EMBL/GenBank/DDBJ databases">
        <title>A. evansii MAY27, complete genome.</title>
        <authorList>
            <person name="Wang Y."/>
        </authorList>
    </citation>
    <scope>NUCLEOTIDE SEQUENCE [LARGE SCALE GENOMIC DNA]</scope>
    <source>
        <strain evidence="1 2">MAY27</strain>
    </source>
</reference>
<protein>
    <submittedName>
        <fullName evidence="1">Uncharacterized protein</fullName>
    </submittedName>
</protein>
<keyword evidence="2" id="KW-1185">Reference proteome</keyword>
<dbReference type="EMBL" id="CP141259">
    <property type="protein sequence ID" value="WRL46673.1"/>
    <property type="molecule type" value="Genomic_DNA"/>
</dbReference>
<organism evidence="1 2">
    <name type="scientific">Aromatoleum evansii</name>
    <name type="common">Azoarcus evansii</name>
    <dbReference type="NCBI Taxonomy" id="59406"/>
    <lineage>
        <taxon>Bacteria</taxon>
        <taxon>Pseudomonadati</taxon>
        <taxon>Pseudomonadota</taxon>
        <taxon>Betaproteobacteria</taxon>
        <taxon>Rhodocyclales</taxon>
        <taxon>Rhodocyclaceae</taxon>
        <taxon>Aromatoleum</taxon>
    </lineage>
</organism>
<evidence type="ECO:0000313" key="1">
    <source>
        <dbReference type="EMBL" id="WRL46673.1"/>
    </source>
</evidence>
<gene>
    <name evidence="1" type="ORF">U5817_01110</name>
</gene>
<dbReference type="RefSeq" id="WP_169132537.1">
    <property type="nucleotide sequence ID" value="NZ_CAWPLS010000306.1"/>
</dbReference>
<name>A0ABZ1ALN1_AROEV</name>
<dbReference type="Proteomes" id="UP001626593">
    <property type="component" value="Chromosome"/>
</dbReference>
<proteinExistence type="predicted"/>